<dbReference type="Proteomes" id="UP000028045">
    <property type="component" value="Unassembled WGS sequence"/>
</dbReference>
<dbReference type="AlphaFoldDB" id="A0A084AXI6"/>
<evidence type="ECO:0000313" key="2">
    <source>
        <dbReference type="EMBL" id="KEY70015.1"/>
    </source>
</evidence>
<organism evidence="2 3">
    <name type="scientific">Stachybotrys chartarum (strain CBS 109288 / IBT 7711)</name>
    <name type="common">Toxic black mold</name>
    <name type="synonym">Stilbospora chartarum</name>
    <dbReference type="NCBI Taxonomy" id="1280523"/>
    <lineage>
        <taxon>Eukaryota</taxon>
        <taxon>Fungi</taxon>
        <taxon>Dikarya</taxon>
        <taxon>Ascomycota</taxon>
        <taxon>Pezizomycotina</taxon>
        <taxon>Sordariomycetes</taxon>
        <taxon>Hypocreomycetidae</taxon>
        <taxon>Hypocreales</taxon>
        <taxon>Stachybotryaceae</taxon>
        <taxon>Stachybotrys</taxon>
    </lineage>
</organism>
<sequence>MFLRHTIIVALTSLASVSNAIPQRCRDYITCIDSQNSCGVSYGGYVILYCWLAQNPYSHGKMLQYLLAAEFALAATMCANLYESYDNQHNKLRQINRYNISDYFYYVHHKRF</sequence>
<name>A0A084AXI6_STACB</name>
<keyword evidence="1" id="KW-0732">Signal</keyword>
<proteinExistence type="predicted"/>
<evidence type="ECO:0000313" key="3">
    <source>
        <dbReference type="Proteomes" id="UP000028045"/>
    </source>
</evidence>
<accession>A0A084AXI6</accession>
<keyword evidence="3" id="KW-1185">Reference proteome</keyword>
<reference evidence="2 3" key="1">
    <citation type="journal article" date="2014" name="BMC Genomics">
        <title>Comparative genome sequencing reveals chemotype-specific gene clusters in the toxigenic black mold Stachybotrys.</title>
        <authorList>
            <person name="Semeiks J."/>
            <person name="Borek D."/>
            <person name="Otwinowski Z."/>
            <person name="Grishin N.V."/>
        </authorList>
    </citation>
    <scope>NUCLEOTIDE SEQUENCE [LARGE SCALE GENOMIC DNA]</scope>
    <source>
        <strain evidence="3">CBS 109288 / IBT 7711</strain>
    </source>
</reference>
<feature type="signal peptide" evidence="1">
    <location>
        <begin position="1"/>
        <end position="20"/>
    </location>
</feature>
<protein>
    <submittedName>
        <fullName evidence="2">Uncharacterized protein</fullName>
    </submittedName>
</protein>
<evidence type="ECO:0000256" key="1">
    <source>
        <dbReference type="SAM" id="SignalP"/>
    </source>
</evidence>
<gene>
    <name evidence="2" type="ORF">S7711_10798</name>
</gene>
<feature type="chain" id="PRO_5001771367" evidence="1">
    <location>
        <begin position="21"/>
        <end position="112"/>
    </location>
</feature>
<dbReference type="EMBL" id="KL648500">
    <property type="protein sequence ID" value="KEY70015.1"/>
    <property type="molecule type" value="Genomic_DNA"/>
</dbReference>
<dbReference type="HOGENOM" id="CLU_2147493_0_0_1"/>